<keyword evidence="9" id="KW-0460">Magnesium</keyword>
<gene>
    <name evidence="13" type="ORF">IFK94_13040</name>
</gene>
<evidence type="ECO:0000256" key="4">
    <source>
        <dbReference type="ARBA" id="ARBA00022695"/>
    </source>
</evidence>
<dbReference type="InterPro" id="IPR050124">
    <property type="entry name" value="tRNA_CCA-adding_enzyme"/>
</dbReference>
<keyword evidence="5" id="KW-0479">Metal-binding</keyword>
<dbReference type="GO" id="GO:0003723">
    <property type="term" value="F:RNA binding"/>
    <property type="evidence" value="ECO:0007669"/>
    <property type="project" value="UniProtKB-KW"/>
</dbReference>
<dbReference type="Pfam" id="PF01743">
    <property type="entry name" value="PolyA_pol"/>
    <property type="match status" value="1"/>
</dbReference>
<dbReference type="SUPFAM" id="SSF81891">
    <property type="entry name" value="Poly A polymerase C-terminal region-like"/>
    <property type="match status" value="1"/>
</dbReference>
<dbReference type="GO" id="GO:0016779">
    <property type="term" value="F:nucleotidyltransferase activity"/>
    <property type="evidence" value="ECO:0007669"/>
    <property type="project" value="UniProtKB-KW"/>
</dbReference>
<dbReference type="Pfam" id="PF12627">
    <property type="entry name" value="PolyA_pol_RNAbd"/>
    <property type="match status" value="1"/>
</dbReference>
<keyword evidence="6" id="KW-0547">Nucleotide-binding</keyword>
<keyword evidence="10 11" id="KW-0694">RNA-binding</keyword>
<accession>A0A8J7CDQ4</accession>
<dbReference type="SUPFAM" id="SSF81301">
    <property type="entry name" value="Nucleotidyltransferase"/>
    <property type="match status" value="1"/>
</dbReference>
<keyword evidence="3" id="KW-0819">tRNA processing</keyword>
<dbReference type="InterPro" id="IPR032828">
    <property type="entry name" value="PolyA_RNA-bd"/>
</dbReference>
<evidence type="ECO:0000256" key="10">
    <source>
        <dbReference type="ARBA" id="ARBA00022884"/>
    </source>
</evidence>
<reference evidence="13 14" key="1">
    <citation type="submission" date="2020-08" db="EMBL/GenBank/DDBJ databases">
        <title>Acidobacteriota in marine sediments use diverse sulfur dissimilation pathways.</title>
        <authorList>
            <person name="Wasmund K."/>
        </authorList>
    </citation>
    <scope>NUCLEOTIDE SEQUENCE [LARGE SCALE GENOMIC DNA]</scope>
    <source>
        <strain evidence="13">MAG AM4</strain>
    </source>
</reference>
<keyword evidence="4" id="KW-0548">Nucleotidyltransferase</keyword>
<comment type="cofactor">
    <cofactor evidence="1">
        <name>Mg(2+)</name>
        <dbReference type="ChEBI" id="CHEBI:18420"/>
    </cofactor>
</comment>
<evidence type="ECO:0000256" key="7">
    <source>
        <dbReference type="ARBA" id="ARBA00022800"/>
    </source>
</evidence>
<protein>
    <submittedName>
        <fullName evidence="13">HD domain-containing protein</fullName>
    </submittedName>
</protein>
<evidence type="ECO:0000256" key="8">
    <source>
        <dbReference type="ARBA" id="ARBA00022840"/>
    </source>
</evidence>
<comment type="caution">
    <text evidence="13">The sequence shown here is derived from an EMBL/GenBank/DDBJ whole genome shotgun (WGS) entry which is preliminary data.</text>
</comment>
<organism evidence="13 14">
    <name type="scientific">Candidatus Polarisedimenticola svalbardensis</name>
    <dbReference type="NCBI Taxonomy" id="2886004"/>
    <lineage>
        <taxon>Bacteria</taxon>
        <taxon>Pseudomonadati</taxon>
        <taxon>Acidobacteriota</taxon>
        <taxon>Candidatus Polarisedimenticolia</taxon>
        <taxon>Candidatus Polarisedimenticolales</taxon>
        <taxon>Candidatus Polarisedimenticolaceae</taxon>
        <taxon>Candidatus Polarisedimenticola</taxon>
    </lineage>
</organism>
<dbReference type="GO" id="GO:0005524">
    <property type="term" value="F:ATP binding"/>
    <property type="evidence" value="ECO:0007669"/>
    <property type="project" value="UniProtKB-KW"/>
</dbReference>
<dbReference type="GO" id="GO:0042245">
    <property type="term" value="P:RNA repair"/>
    <property type="evidence" value="ECO:0007669"/>
    <property type="project" value="UniProtKB-KW"/>
</dbReference>
<dbReference type="GO" id="GO:0046872">
    <property type="term" value="F:metal ion binding"/>
    <property type="evidence" value="ECO:0007669"/>
    <property type="project" value="UniProtKB-KW"/>
</dbReference>
<evidence type="ECO:0000256" key="9">
    <source>
        <dbReference type="ARBA" id="ARBA00022842"/>
    </source>
</evidence>
<dbReference type="EMBL" id="JACXWD010000056">
    <property type="protein sequence ID" value="MBD3869042.1"/>
    <property type="molecule type" value="Genomic_DNA"/>
</dbReference>
<feature type="domain" description="HD" evidence="12">
    <location>
        <begin position="250"/>
        <end position="361"/>
    </location>
</feature>
<dbReference type="Gene3D" id="1.10.3090.10">
    <property type="entry name" value="cca-adding enzyme, domain 2"/>
    <property type="match status" value="1"/>
</dbReference>
<proteinExistence type="inferred from homology"/>
<keyword evidence="8" id="KW-0067">ATP-binding</keyword>
<dbReference type="PROSITE" id="PS51831">
    <property type="entry name" value="HD"/>
    <property type="match status" value="1"/>
</dbReference>
<dbReference type="Pfam" id="PF01966">
    <property type="entry name" value="HD"/>
    <property type="match status" value="1"/>
</dbReference>
<evidence type="ECO:0000256" key="6">
    <source>
        <dbReference type="ARBA" id="ARBA00022741"/>
    </source>
</evidence>
<dbReference type="CDD" id="cd00077">
    <property type="entry name" value="HDc"/>
    <property type="match status" value="1"/>
</dbReference>
<comment type="similarity">
    <text evidence="11">Belongs to the tRNA nucleotidyltransferase/poly(A) polymerase family.</text>
</comment>
<dbReference type="InterPro" id="IPR006674">
    <property type="entry name" value="HD_domain"/>
</dbReference>
<evidence type="ECO:0000313" key="14">
    <source>
        <dbReference type="Proteomes" id="UP000648239"/>
    </source>
</evidence>
<name>A0A8J7CDQ4_9BACT</name>
<evidence type="ECO:0000313" key="13">
    <source>
        <dbReference type="EMBL" id="MBD3869042.1"/>
    </source>
</evidence>
<keyword evidence="7" id="KW-0692">RNA repair</keyword>
<evidence type="ECO:0000256" key="3">
    <source>
        <dbReference type="ARBA" id="ARBA00022694"/>
    </source>
</evidence>
<evidence type="ECO:0000256" key="11">
    <source>
        <dbReference type="RuleBase" id="RU003953"/>
    </source>
</evidence>
<dbReference type="PANTHER" id="PTHR47545:SF1">
    <property type="entry name" value="MULTIFUNCTIONAL CCA PROTEIN"/>
    <property type="match status" value="1"/>
</dbReference>
<dbReference type="CDD" id="cd05398">
    <property type="entry name" value="NT_ClassII-CCAase"/>
    <property type="match status" value="1"/>
</dbReference>
<dbReference type="GO" id="GO:0008033">
    <property type="term" value="P:tRNA processing"/>
    <property type="evidence" value="ECO:0007669"/>
    <property type="project" value="UniProtKB-KW"/>
</dbReference>
<dbReference type="PANTHER" id="PTHR47545">
    <property type="entry name" value="MULTIFUNCTIONAL CCA PROTEIN"/>
    <property type="match status" value="1"/>
</dbReference>
<dbReference type="AlphaFoldDB" id="A0A8J7CDQ4"/>
<dbReference type="InterPro" id="IPR003607">
    <property type="entry name" value="HD/PDEase_dom"/>
</dbReference>
<dbReference type="InterPro" id="IPR002646">
    <property type="entry name" value="PolA_pol_head_dom"/>
</dbReference>
<dbReference type="InterPro" id="IPR043519">
    <property type="entry name" value="NT_sf"/>
</dbReference>
<dbReference type="Proteomes" id="UP000648239">
    <property type="component" value="Unassembled WGS sequence"/>
</dbReference>
<keyword evidence="2 11" id="KW-0808">Transferase</keyword>
<dbReference type="Gene3D" id="3.30.460.10">
    <property type="entry name" value="Beta Polymerase, domain 2"/>
    <property type="match status" value="1"/>
</dbReference>
<evidence type="ECO:0000259" key="12">
    <source>
        <dbReference type="PROSITE" id="PS51831"/>
    </source>
</evidence>
<sequence>MEPKFPVDQQVRDVAVSIRDAGGRALLVGGWVRDRLLGIGSKDYDLEVFGLTLDRLEAVLSRFGEVIAIGRSFGVLHIKGMEMDVAIPRRDSKAGPGHRGFVVDLDPDLGFEEAARRRDLTINSIGYDPLSGEILDPHGGINDLAAKRLRATDPAHFAEDSLRGLRVAQFLARFDMKADRELQELCAGLDLSDLPGERLQEEFRKLLLKADRPSAGFEFLRDTGLLQFFPELLAMVGVPQDPVWHPEGTVWEHTLMVLDEAARLRTGDGEEDWPLMLGALCHDLGKPVTTETGDDGKIRSPGHEPAGVPVAERFLGELRVSGDVIAEVSGLVRHHLAPMTLVKDGATAKGFRRLARRLAAAGLDARQLHRLATADHFGRTTQEAMARLFPEGAEFLHRMEELSIAEEAIPDAVLGRHLIARGLRPGRDFGTILEACREVQDETGWDDPDRILDQVLAG</sequence>
<evidence type="ECO:0000256" key="1">
    <source>
        <dbReference type="ARBA" id="ARBA00001946"/>
    </source>
</evidence>
<evidence type="ECO:0000256" key="2">
    <source>
        <dbReference type="ARBA" id="ARBA00022679"/>
    </source>
</evidence>
<evidence type="ECO:0000256" key="5">
    <source>
        <dbReference type="ARBA" id="ARBA00022723"/>
    </source>
</evidence>